<protein>
    <submittedName>
        <fullName evidence="2">Acetyltransferase</fullName>
    </submittedName>
</protein>
<feature type="domain" description="N-acetyltransferase" evidence="1">
    <location>
        <begin position="34"/>
        <end position="173"/>
    </location>
</feature>
<dbReference type="InterPro" id="IPR000182">
    <property type="entry name" value="GNAT_dom"/>
</dbReference>
<evidence type="ECO:0000313" key="2">
    <source>
        <dbReference type="EMBL" id="GGD09643.1"/>
    </source>
</evidence>
<dbReference type="InterPro" id="IPR016181">
    <property type="entry name" value="Acyl_CoA_acyltransferase"/>
</dbReference>
<dbReference type="EMBL" id="BMIN01000005">
    <property type="protein sequence ID" value="GGD09643.1"/>
    <property type="molecule type" value="Genomic_DNA"/>
</dbReference>
<dbReference type="Gene3D" id="3.40.630.30">
    <property type="match status" value="1"/>
</dbReference>
<keyword evidence="3" id="KW-1185">Reference proteome</keyword>
<organism evidence="2 3">
    <name type="scientific">Pontibacillus salipaludis</name>
    <dbReference type="NCBI Taxonomy" id="1697394"/>
    <lineage>
        <taxon>Bacteria</taxon>
        <taxon>Bacillati</taxon>
        <taxon>Bacillota</taxon>
        <taxon>Bacilli</taxon>
        <taxon>Bacillales</taxon>
        <taxon>Bacillaceae</taxon>
        <taxon>Pontibacillus</taxon>
    </lineage>
</organism>
<dbReference type="SUPFAM" id="SSF55729">
    <property type="entry name" value="Acyl-CoA N-acyltransferases (Nat)"/>
    <property type="match status" value="1"/>
</dbReference>
<sequence length="174" mass="19658">MKQHLKLVEPSSELQAAYHSYYNEWVESGENMIPFVLQKDPADFEAMLLYLRNNSRGIGQPEGWLPDSTFWLTNENNRILGIVNIRHGLTEFLRKSGGHIGYGIRPSERRKGYATSILQLALEKAKELGIQEALVVCDADNEGSMKTILNNGGVQDTDHIEENGNVVKRFWIGV</sequence>
<dbReference type="Pfam" id="PF00583">
    <property type="entry name" value="Acetyltransf_1"/>
    <property type="match status" value="1"/>
</dbReference>
<proteinExistence type="predicted"/>
<dbReference type="PANTHER" id="PTHR39173">
    <property type="entry name" value="ACETYLTRANSFERASE"/>
    <property type="match status" value="1"/>
</dbReference>
<dbReference type="Proteomes" id="UP000642571">
    <property type="component" value="Unassembled WGS sequence"/>
</dbReference>
<dbReference type="CDD" id="cd04301">
    <property type="entry name" value="NAT_SF"/>
    <property type="match status" value="1"/>
</dbReference>
<accession>A0ABQ1Q2I2</accession>
<dbReference type="PROSITE" id="PS51186">
    <property type="entry name" value="GNAT"/>
    <property type="match status" value="1"/>
</dbReference>
<evidence type="ECO:0000259" key="1">
    <source>
        <dbReference type="PROSITE" id="PS51186"/>
    </source>
</evidence>
<evidence type="ECO:0000313" key="3">
    <source>
        <dbReference type="Proteomes" id="UP000642571"/>
    </source>
</evidence>
<dbReference type="RefSeq" id="WP_188652659.1">
    <property type="nucleotide sequence ID" value="NZ_BMIN01000005.1"/>
</dbReference>
<dbReference type="PANTHER" id="PTHR39173:SF1">
    <property type="entry name" value="ACETYLTRANSFERASE"/>
    <property type="match status" value="1"/>
</dbReference>
<gene>
    <name evidence="2" type="ORF">GCM10011389_16480</name>
</gene>
<name>A0ABQ1Q2I2_9BACI</name>
<reference evidence="3" key="1">
    <citation type="journal article" date="2019" name="Int. J. Syst. Evol. Microbiol.">
        <title>The Global Catalogue of Microorganisms (GCM) 10K type strain sequencing project: providing services to taxonomists for standard genome sequencing and annotation.</title>
        <authorList>
            <consortium name="The Broad Institute Genomics Platform"/>
            <consortium name="The Broad Institute Genome Sequencing Center for Infectious Disease"/>
            <person name="Wu L."/>
            <person name="Ma J."/>
        </authorList>
    </citation>
    <scope>NUCLEOTIDE SEQUENCE [LARGE SCALE GENOMIC DNA]</scope>
    <source>
        <strain evidence="3">CGMCC 1.15353</strain>
    </source>
</reference>
<comment type="caution">
    <text evidence="2">The sequence shown here is derived from an EMBL/GenBank/DDBJ whole genome shotgun (WGS) entry which is preliminary data.</text>
</comment>